<dbReference type="Proteomes" id="UP001056120">
    <property type="component" value="Linkage Group LG20"/>
</dbReference>
<sequence length="68" mass="8128">MFLDFLLLKINFGWLPYLKMGQILQISDLQSTSIFRKIERIAKRSLRKFKNTFENPIDVESDEMDTRS</sequence>
<reference evidence="1 2" key="2">
    <citation type="journal article" date="2022" name="Mol. Ecol. Resour.">
        <title>The genomes of chicory, endive, great burdock and yacon provide insights into Asteraceae paleo-polyploidization history and plant inulin production.</title>
        <authorList>
            <person name="Fan W."/>
            <person name="Wang S."/>
            <person name="Wang H."/>
            <person name="Wang A."/>
            <person name="Jiang F."/>
            <person name="Liu H."/>
            <person name="Zhao H."/>
            <person name="Xu D."/>
            <person name="Zhang Y."/>
        </authorList>
    </citation>
    <scope>NUCLEOTIDE SEQUENCE [LARGE SCALE GENOMIC DNA]</scope>
    <source>
        <strain evidence="2">cv. Yunnan</strain>
        <tissue evidence="1">Leaves</tissue>
    </source>
</reference>
<gene>
    <name evidence="1" type="ORF">L1987_59350</name>
</gene>
<accession>A0ACB9D591</accession>
<reference evidence="2" key="1">
    <citation type="journal article" date="2022" name="Mol. Ecol. Resour.">
        <title>The genomes of chicory, endive, great burdock and yacon provide insights into Asteraceae palaeo-polyploidization history and plant inulin production.</title>
        <authorList>
            <person name="Fan W."/>
            <person name="Wang S."/>
            <person name="Wang H."/>
            <person name="Wang A."/>
            <person name="Jiang F."/>
            <person name="Liu H."/>
            <person name="Zhao H."/>
            <person name="Xu D."/>
            <person name="Zhang Y."/>
        </authorList>
    </citation>
    <scope>NUCLEOTIDE SEQUENCE [LARGE SCALE GENOMIC DNA]</scope>
    <source>
        <strain evidence="2">cv. Yunnan</strain>
    </source>
</reference>
<organism evidence="1 2">
    <name type="scientific">Smallanthus sonchifolius</name>
    <dbReference type="NCBI Taxonomy" id="185202"/>
    <lineage>
        <taxon>Eukaryota</taxon>
        <taxon>Viridiplantae</taxon>
        <taxon>Streptophyta</taxon>
        <taxon>Embryophyta</taxon>
        <taxon>Tracheophyta</taxon>
        <taxon>Spermatophyta</taxon>
        <taxon>Magnoliopsida</taxon>
        <taxon>eudicotyledons</taxon>
        <taxon>Gunneridae</taxon>
        <taxon>Pentapetalae</taxon>
        <taxon>asterids</taxon>
        <taxon>campanulids</taxon>
        <taxon>Asterales</taxon>
        <taxon>Asteraceae</taxon>
        <taxon>Asteroideae</taxon>
        <taxon>Heliantheae alliance</taxon>
        <taxon>Millerieae</taxon>
        <taxon>Smallanthus</taxon>
    </lineage>
</organism>
<evidence type="ECO:0000313" key="2">
    <source>
        <dbReference type="Proteomes" id="UP001056120"/>
    </source>
</evidence>
<keyword evidence="2" id="KW-1185">Reference proteome</keyword>
<comment type="caution">
    <text evidence="1">The sequence shown here is derived from an EMBL/GenBank/DDBJ whole genome shotgun (WGS) entry which is preliminary data.</text>
</comment>
<dbReference type="EMBL" id="CM042037">
    <property type="protein sequence ID" value="KAI3741676.1"/>
    <property type="molecule type" value="Genomic_DNA"/>
</dbReference>
<proteinExistence type="predicted"/>
<name>A0ACB9D591_9ASTR</name>
<protein>
    <submittedName>
        <fullName evidence="1">Uncharacterized protein</fullName>
    </submittedName>
</protein>
<evidence type="ECO:0000313" key="1">
    <source>
        <dbReference type="EMBL" id="KAI3741676.1"/>
    </source>
</evidence>